<keyword evidence="15" id="KW-1185">Reference proteome</keyword>
<dbReference type="NCBIfam" id="NF003253">
    <property type="entry name" value="PRK04210.1"/>
    <property type="match status" value="1"/>
</dbReference>
<dbReference type="InterPro" id="IPR018091">
    <property type="entry name" value="PEP_carboxykin_GTP_CS"/>
</dbReference>
<feature type="domain" description="Phosphoenolpyruvate carboxykinase GTP-utilising N-terminal" evidence="13">
    <location>
        <begin position="12"/>
        <end position="233"/>
    </location>
</feature>
<evidence type="ECO:0000256" key="5">
    <source>
        <dbReference type="ARBA" id="ARBA00022723"/>
    </source>
</evidence>
<feature type="binding site" evidence="11">
    <location>
        <position position="410"/>
    </location>
    <ligand>
        <name>GTP</name>
        <dbReference type="ChEBI" id="CHEBI:37565"/>
    </ligand>
</feature>
<keyword evidence="14" id="KW-0418">Kinase</keyword>
<evidence type="ECO:0000256" key="8">
    <source>
        <dbReference type="ARBA" id="ARBA00023134"/>
    </source>
</evidence>
<evidence type="ECO:0000256" key="7">
    <source>
        <dbReference type="ARBA" id="ARBA00022793"/>
    </source>
</evidence>
<dbReference type="STRING" id="525909.Afer_0693"/>
<comment type="subcellular location">
    <subcellularLocation>
        <location evidence="11">Cytoplasm</location>
    </subcellularLocation>
</comment>
<dbReference type="GO" id="GO:0046327">
    <property type="term" value="P:glycerol biosynthetic process from pyruvate"/>
    <property type="evidence" value="ECO:0007669"/>
    <property type="project" value="TreeGrafter"/>
</dbReference>
<gene>
    <name evidence="11" type="primary">pckG</name>
    <name evidence="14" type="ordered locus">Afer_0693</name>
</gene>
<comment type="function">
    <text evidence="11">Catalyzes the conversion of oxaloacetate (OAA) to phosphoenolpyruvate (PEP), the rate-limiting step in the metabolic pathway that produces glucose from lactate and other precursors derived from the citric acid cycle.</text>
</comment>
<dbReference type="eggNOG" id="COG1274">
    <property type="taxonomic scope" value="Bacteria"/>
</dbReference>
<dbReference type="Pfam" id="PF00821">
    <property type="entry name" value="PEPCK_GTP"/>
    <property type="match status" value="1"/>
</dbReference>
<feature type="binding site" evidence="11">
    <location>
        <begin position="377"/>
        <end position="379"/>
    </location>
    <ligand>
        <name>substrate</name>
    </ligand>
</feature>
<keyword evidence="10 11" id="KW-0456">Lyase</keyword>
<dbReference type="GO" id="GO:0016301">
    <property type="term" value="F:kinase activity"/>
    <property type="evidence" value="ECO:0007669"/>
    <property type="project" value="UniProtKB-KW"/>
</dbReference>
<dbReference type="InterPro" id="IPR013035">
    <property type="entry name" value="PEP_carboxykinase_C"/>
</dbReference>
<dbReference type="UniPathway" id="UPA00138"/>
<dbReference type="GO" id="GO:0005829">
    <property type="term" value="C:cytosol"/>
    <property type="evidence" value="ECO:0007669"/>
    <property type="project" value="TreeGrafter"/>
</dbReference>
<evidence type="ECO:0000256" key="3">
    <source>
        <dbReference type="ARBA" id="ARBA00011245"/>
    </source>
</evidence>
<dbReference type="GO" id="GO:0004613">
    <property type="term" value="F:phosphoenolpyruvate carboxykinase (GTP) activity"/>
    <property type="evidence" value="ECO:0007669"/>
    <property type="project" value="UniProtKB-UniRule"/>
</dbReference>
<dbReference type="EC" id="4.1.1.32" evidence="11"/>
<dbReference type="EMBL" id="CP001631">
    <property type="protein sequence ID" value="ACU53643.1"/>
    <property type="molecule type" value="Genomic_DNA"/>
</dbReference>
<accession>C7LY35</accession>
<dbReference type="PANTHER" id="PTHR11561">
    <property type="entry name" value="PHOSPHOENOLPYRUVATE CARBOXYKINASE"/>
    <property type="match status" value="1"/>
</dbReference>
<dbReference type="GO" id="GO:0019543">
    <property type="term" value="P:propionate catabolic process"/>
    <property type="evidence" value="ECO:0007669"/>
    <property type="project" value="TreeGrafter"/>
</dbReference>
<dbReference type="Pfam" id="PF17297">
    <property type="entry name" value="PEPCK_N"/>
    <property type="match status" value="1"/>
</dbReference>
<dbReference type="Gene3D" id="3.40.449.10">
    <property type="entry name" value="Phosphoenolpyruvate Carboxykinase, domain 1"/>
    <property type="match status" value="1"/>
</dbReference>
<evidence type="ECO:0000256" key="4">
    <source>
        <dbReference type="ARBA" id="ARBA00022432"/>
    </source>
</evidence>
<feature type="binding site" evidence="11">
    <location>
        <position position="241"/>
    </location>
    <ligand>
        <name>Mn(2+)</name>
        <dbReference type="ChEBI" id="CHEBI:29035"/>
    </ligand>
</feature>
<proteinExistence type="inferred from homology"/>
<keyword evidence="14" id="KW-0808">Transferase</keyword>
<evidence type="ECO:0000256" key="9">
    <source>
        <dbReference type="ARBA" id="ARBA00023211"/>
    </source>
</evidence>
<dbReference type="GO" id="GO:0006107">
    <property type="term" value="P:oxaloacetate metabolic process"/>
    <property type="evidence" value="ECO:0007669"/>
    <property type="project" value="TreeGrafter"/>
</dbReference>
<keyword evidence="14" id="KW-0670">Pyruvate</keyword>
<dbReference type="CDD" id="cd00819">
    <property type="entry name" value="PEPCK_GTP"/>
    <property type="match status" value="1"/>
</dbReference>
<dbReference type="InterPro" id="IPR008209">
    <property type="entry name" value="PEP_carboxykinase_GTP"/>
</dbReference>
<feature type="domain" description="Phosphoenolpyruvate carboxykinase C-terminal P-loop" evidence="12">
    <location>
        <begin position="237"/>
        <end position="589"/>
    </location>
</feature>
<comment type="cofactor">
    <cofactor evidence="11">
        <name>Mn(2+)</name>
        <dbReference type="ChEBI" id="CHEBI:29035"/>
    </cofactor>
    <text evidence="11">Binds 1 Mn(2+) ion per subunit.</text>
</comment>
<feature type="active site" evidence="11">
    <location>
        <position position="265"/>
    </location>
</feature>
<dbReference type="GO" id="GO:0030145">
    <property type="term" value="F:manganese ion binding"/>
    <property type="evidence" value="ECO:0007669"/>
    <property type="project" value="UniProtKB-UniRule"/>
</dbReference>
<protein>
    <recommendedName>
        <fullName evidence="11">Phosphoenolpyruvate carboxykinase [GTP]</fullName>
        <shortName evidence="11">PEP carboxykinase</shortName>
        <shortName evidence="11">PEPCK</shortName>
        <ecNumber evidence="11">4.1.1.32</ecNumber>
    </recommendedName>
    <alternativeName>
        <fullName evidence="11">GTP-dependent phosphoenolpyruvate carboxykinase</fullName>
        <shortName evidence="11">GTP-PEPCK</shortName>
    </alternativeName>
</protein>
<dbReference type="FunFam" id="3.40.449.10:FF:000005">
    <property type="entry name" value="Phosphoenolpyruvate carboxykinase [GTP]"/>
    <property type="match status" value="1"/>
</dbReference>
<dbReference type="Proteomes" id="UP000000771">
    <property type="component" value="Chromosome"/>
</dbReference>
<feature type="binding site" evidence="11">
    <location>
        <position position="379"/>
    </location>
    <ligand>
        <name>GTP</name>
        <dbReference type="ChEBI" id="CHEBI:37565"/>
    </ligand>
</feature>
<keyword evidence="8 11" id="KW-0342">GTP-binding</keyword>
<keyword evidence="5 11" id="KW-0479">Metal-binding</keyword>
<feature type="binding site" evidence="11">
    <location>
        <begin position="212"/>
        <end position="214"/>
    </location>
    <ligand>
        <name>substrate</name>
    </ligand>
</feature>
<dbReference type="RefSeq" id="WP_015798132.1">
    <property type="nucleotide sequence ID" value="NC_013124.1"/>
</dbReference>
<feature type="binding site" evidence="11">
    <location>
        <begin position="264"/>
        <end position="269"/>
    </location>
    <ligand>
        <name>GTP</name>
        <dbReference type="ChEBI" id="CHEBI:37565"/>
    </ligand>
</feature>
<dbReference type="GO" id="GO:0033993">
    <property type="term" value="P:response to lipid"/>
    <property type="evidence" value="ECO:0007669"/>
    <property type="project" value="TreeGrafter"/>
</dbReference>
<dbReference type="SUPFAM" id="SSF53795">
    <property type="entry name" value="PEP carboxykinase-like"/>
    <property type="match status" value="1"/>
</dbReference>
<dbReference type="InterPro" id="IPR035078">
    <property type="entry name" value="PEP_carboxykinase_GTP_N"/>
</dbReference>
<dbReference type="PIRSF" id="PIRSF001348">
    <property type="entry name" value="PEP_carboxykinase_GTP"/>
    <property type="match status" value="1"/>
</dbReference>
<comment type="subunit">
    <text evidence="3 11">Monomer.</text>
</comment>
<evidence type="ECO:0000256" key="6">
    <source>
        <dbReference type="ARBA" id="ARBA00022741"/>
    </source>
</evidence>
<dbReference type="AlphaFoldDB" id="C7LY35"/>
<dbReference type="SUPFAM" id="SSF68923">
    <property type="entry name" value="PEP carboxykinase N-terminal domain"/>
    <property type="match status" value="1"/>
</dbReference>
<dbReference type="GO" id="GO:0006094">
    <property type="term" value="P:gluconeogenesis"/>
    <property type="evidence" value="ECO:0007669"/>
    <property type="project" value="UniProtKB-UniRule"/>
</dbReference>
<evidence type="ECO:0000259" key="12">
    <source>
        <dbReference type="Pfam" id="PF00821"/>
    </source>
</evidence>
<keyword evidence="6 11" id="KW-0547">Nucleotide-binding</keyword>
<evidence type="ECO:0000256" key="11">
    <source>
        <dbReference type="HAMAP-Rule" id="MF_00452"/>
    </source>
</evidence>
<dbReference type="PROSITE" id="PS00505">
    <property type="entry name" value="PEPCK_GTP"/>
    <property type="match status" value="1"/>
</dbReference>
<dbReference type="OrthoDB" id="9758871at2"/>
<organism evidence="14 15">
    <name type="scientific">Acidimicrobium ferrooxidans (strain DSM 10331 / JCM 15462 / NBRC 103882 / ICP)</name>
    <dbReference type="NCBI Taxonomy" id="525909"/>
    <lineage>
        <taxon>Bacteria</taxon>
        <taxon>Bacillati</taxon>
        <taxon>Actinomycetota</taxon>
        <taxon>Acidimicrobiia</taxon>
        <taxon>Acidimicrobiales</taxon>
        <taxon>Acidimicrobiaceae</taxon>
        <taxon>Acidimicrobium</taxon>
    </lineage>
</organism>
<name>C7LY35_ACIFD</name>
<dbReference type="GO" id="GO:0005525">
    <property type="term" value="F:GTP binding"/>
    <property type="evidence" value="ECO:0007669"/>
    <property type="project" value="UniProtKB-UniRule"/>
</dbReference>
<evidence type="ECO:0000256" key="10">
    <source>
        <dbReference type="ARBA" id="ARBA00023239"/>
    </source>
</evidence>
<feature type="binding site" evidence="11">
    <location>
        <position position="263"/>
    </location>
    <ligand>
        <name>substrate</name>
    </ligand>
</feature>
<keyword evidence="4 11" id="KW-0312">Gluconeogenesis</keyword>
<dbReference type="KEGG" id="afo:Afer_0693"/>
<feature type="binding site" evidence="11">
    <location>
        <position position="72"/>
    </location>
    <ligand>
        <name>substrate</name>
    </ligand>
</feature>
<evidence type="ECO:0000313" key="14">
    <source>
        <dbReference type="EMBL" id="ACU53643.1"/>
    </source>
</evidence>
<keyword evidence="9 11" id="KW-0464">Manganese</keyword>
<comment type="pathway">
    <text evidence="1 11">Carbohydrate biosynthesis; gluconeogenesis.</text>
</comment>
<feature type="binding site" evidence="11">
    <location>
        <position position="288"/>
    </location>
    <ligand>
        <name>Mn(2+)</name>
        <dbReference type="ChEBI" id="CHEBI:29035"/>
    </ligand>
</feature>
<dbReference type="GO" id="GO:0042594">
    <property type="term" value="P:response to starvation"/>
    <property type="evidence" value="ECO:0007669"/>
    <property type="project" value="TreeGrafter"/>
</dbReference>
<feature type="binding site" evidence="11">
    <location>
        <begin position="504"/>
        <end position="507"/>
    </location>
    <ligand>
        <name>GTP</name>
        <dbReference type="ChEBI" id="CHEBI:37565"/>
    </ligand>
</feature>
<keyword evidence="11" id="KW-0963">Cytoplasm</keyword>
<dbReference type="InterPro" id="IPR008210">
    <property type="entry name" value="PEP_carboxykinase_N"/>
</dbReference>
<sequence>MGIADANQDVQRWIDEWVRVLEPARVELYLGEREETDRLIDGLIAQGTLRPLDPSRRPRSYVAASDPRDVARLESRTVISTDDPDDAGPTNHWQDPTAMRERLGKLFAGSMRGRTMYVIPFAMGVVGSPFAVYAIELTDSAYVAVSMAKMARVGRAAWDAILGGAPFVPAVHSVGAPLAPSQRDVAWPCDPDNTWIAHFPATSEIWSYGSGYGGNALLGKKCLALRIASVHAREEGWLAEHMLILKLTSPEQRTYYIAAAFPSACGKTNLAMLQPSVPGWRAETIGDDIAWIRPGPDGRLRAVNPEYGFFGVAPGTSRRTNPVAMATISHDTIFTNVAVTPDGDVWWEGMDEPAPSGLITWRGEPYDPAKGPAAHPNARFTVEARQCPTIAPEWEDPNGVPLDAIVFGGRRRDTVPLVAEARSWEHGVWLGATMASETTAAAEGSVGRVRRDPFAMLPFCGYHMGDYVAHWLEVGARAGAKAPRLYVVNWFRRDDEGAFVWPGYGENARVLAWIVDRLEGRAQGVSHPYGTVPAPGELDLAGMAEAPSWDALFGIGDEEWSRELEDARAFVATLAPRFPASLLDVAEAADRAADTDRG</sequence>
<comment type="similarity">
    <text evidence="2 11">Belongs to the phosphoenolpyruvate carboxykinase [GTP] family.</text>
</comment>
<evidence type="ECO:0000256" key="2">
    <source>
        <dbReference type="ARBA" id="ARBA00005796"/>
    </source>
</evidence>
<evidence type="ECO:0000313" key="15">
    <source>
        <dbReference type="Proteomes" id="UP000000771"/>
    </source>
</evidence>
<dbReference type="HAMAP" id="MF_00452">
    <property type="entry name" value="PEPCK_GTP"/>
    <property type="match status" value="1"/>
</dbReference>
<reference evidence="14 15" key="1">
    <citation type="journal article" date="2009" name="Stand. Genomic Sci.">
        <title>Complete genome sequence of Acidimicrobium ferrooxidans type strain (ICP).</title>
        <authorList>
            <person name="Clum A."/>
            <person name="Nolan M."/>
            <person name="Lang E."/>
            <person name="Glavina Del Rio T."/>
            <person name="Tice H."/>
            <person name="Copeland A."/>
            <person name="Cheng J.F."/>
            <person name="Lucas S."/>
            <person name="Chen F."/>
            <person name="Bruce D."/>
            <person name="Goodwin L."/>
            <person name="Pitluck S."/>
            <person name="Ivanova N."/>
            <person name="Mavrommatis K."/>
            <person name="Mikhailova N."/>
            <person name="Pati A."/>
            <person name="Chen A."/>
            <person name="Palaniappan K."/>
            <person name="Goker M."/>
            <person name="Spring S."/>
            <person name="Land M."/>
            <person name="Hauser L."/>
            <person name="Chang Y.J."/>
            <person name="Jeffries C.C."/>
            <person name="Chain P."/>
            <person name="Bristow J."/>
            <person name="Eisen J.A."/>
            <person name="Markowitz V."/>
            <person name="Hugenholtz P."/>
            <person name="Kyrpides N.C."/>
            <person name="Klenk H.P."/>
            <person name="Lapidus A."/>
        </authorList>
    </citation>
    <scope>NUCLEOTIDE SEQUENCE [LARGE SCALE GENOMIC DNA]</scope>
    <source>
        <strain evidence="15">DSM 10331 / JCM 15462 / NBRC 103882 / ICP</strain>
    </source>
</reference>
<feature type="binding site" evidence="11">
    <location>
        <position position="221"/>
    </location>
    <ligand>
        <name>Mn(2+)</name>
        <dbReference type="ChEBI" id="CHEBI:29035"/>
    </ligand>
</feature>
<comment type="catalytic activity">
    <reaction evidence="11">
        <text>oxaloacetate + GTP = phosphoenolpyruvate + GDP + CO2</text>
        <dbReference type="Rhea" id="RHEA:10388"/>
        <dbReference type="ChEBI" id="CHEBI:16452"/>
        <dbReference type="ChEBI" id="CHEBI:16526"/>
        <dbReference type="ChEBI" id="CHEBI:37565"/>
        <dbReference type="ChEBI" id="CHEBI:58189"/>
        <dbReference type="ChEBI" id="CHEBI:58702"/>
        <dbReference type="EC" id="4.1.1.32"/>
    </reaction>
</comment>
<dbReference type="PANTHER" id="PTHR11561:SF0">
    <property type="entry name" value="PHOSPHOENOLPYRUVATE CARBOXYKINASE [GTP]-RELATED"/>
    <property type="match status" value="1"/>
</dbReference>
<keyword evidence="7 11" id="KW-0210">Decarboxylase</keyword>
<dbReference type="Gene3D" id="2.170.8.10">
    <property type="entry name" value="Phosphoenolpyruvate Carboxykinase, domain 2"/>
    <property type="match status" value="1"/>
</dbReference>
<dbReference type="Gene3D" id="3.90.228.20">
    <property type="match status" value="1"/>
</dbReference>
<dbReference type="InterPro" id="IPR035077">
    <property type="entry name" value="PEP_carboxykinase_GTP_C"/>
</dbReference>
<evidence type="ECO:0000256" key="1">
    <source>
        <dbReference type="ARBA" id="ARBA00004742"/>
    </source>
</evidence>
<dbReference type="GO" id="GO:0071333">
    <property type="term" value="P:cellular response to glucose stimulus"/>
    <property type="evidence" value="ECO:0007669"/>
    <property type="project" value="TreeGrafter"/>
</dbReference>
<dbReference type="HOGENOM" id="CLU_028872_1_1_11"/>
<evidence type="ECO:0000259" key="13">
    <source>
        <dbReference type="Pfam" id="PF17297"/>
    </source>
</evidence>